<keyword evidence="4" id="KW-1185">Reference proteome</keyword>
<evidence type="ECO:0000313" key="5">
    <source>
        <dbReference type="Proteomes" id="UP000738402"/>
    </source>
</evidence>
<proteinExistence type="predicted"/>
<protein>
    <submittedName>
        <fullName evidence="2">Uncharacterized protein</fullName>
    </submittedName>
</protein>
<dbReference type="EMBL" id="JAHLUH010000005">
    <property type="protein sequence ID" value="KAG7727939.1"/>
    <property type="molecule type" value="Genomic_DNA"/>
</dbReference>
<reference evidence="2 4" key="1">
    <citation type="journal article" date="2021" name="G3 (Bethesda)">
        <title>Genomic diversity, chromosomal rearrangements, and interspecies hybridization in the ogataea polymorpha species complex.</title>
        <authorList>
            <person name="Hanson S.J."/>
            <person name="Cinneide E.O."/>
            <person name="Salzberg L.I."/>
            <person name="Wolfe K.H."/>
            <person name="McGowan J."/>
            <person name="Fitzpatrick D.A."/>
            <person name="Matlin K."/>
        </authorList>
    </citation>
    <scope>NUCLEOTIDE SEQUENCE</scope>
    <source>
        <strain evidence="3">81-436-3</strain>
        <strain evidence="2">83-405-1</strain>
    </source>
</reference>
<comment type="caution">
    <text evidence="2">The sequence shown here is derived from an EMBL/GenBank/DDBJ whole genome shotgun (WGS) entry which is preliminary data.</text>
</comment>
<accession>A0AAN6I0P1</accession>
<evidence type="ECO:0000313" key="4">
    <source>
        <dbReference type="Proteomes" id="UP000697297"/>
    </source>
</evidence>
<name>A0AAN6I0P1_9ASCO</name>
<gene>
    <name evidence="2" type="ORF">KL933_002065</name>
    <name evidence="3" type="ORF">KL946_002635</name>
</gene>
<evidence type="ECO:0000313" key="2">
    <source>
        <dbReference type="EMBL" id="KAG7727939.1"/>
    </source>
</evidence>
<sequence length="162" mass="18816">MEHAGAEEVHRRGQNEEDPHHSRDVAAPQGLHQPHPKGVVFWQQRHAHDAKHKRRHRHDRRQRKLAHDAPQLLPRQLREVLLHGRHAHDLELELVAQRVDLVHNLADRQLRRARHVRELDVRVAQADRVIDHDHVAVLVQLVVDDLRTVLAVHAADFEVDGA</sequence>
<evidence type="ECO:0000313" key="3">
    <source>
        <dbReference type="EMBL" id="KAG7765578.1"/>
    </source>
</evidence>
<feature type="region of interest" description="Disordered" evidence="1">
    <location>
        <begin position="1"/>
        <end position="68"/>
    </location>
</feature>
<dbReference type="AlphaFoldDB" id="A0AAN6I0P1"/>
<dbReference type="Proteomes" id="UP000697297">
    <property type="component" value="Unassembled WGS sequence"/>
</dbReference>
<organism evidence="2 5">
    <name type="scientific">Ogataea haglerorum</name>
    <dbReference type="NCBI Taxonomy" id="1937702"/>
    <lineage>
        <taxon>Eukaryota</taxon>
        <taxon>Fungi</taxon>
        <taxon>Dikarya</taxon>
        <taxon>Ascomycota</taxon>
        <taxon>Saccharomycotina</taxon>
        <taxon>Pichiomycetes</taxon>
        <taxon>Pichiales</taxon>
        <taxon>Pichiaceae</taxon>
        <taxon>Ogataea</taxon>
    </lineage>
</organism>
<evidence type="ECO:0000256" key="1">
    <source>
        <dbReference type="SAM" id="MobiDB-lite"/>
    </source>
</evidence>
<dbReference type="Proteomes" id="UP000738402">
    <property type="component" value="Unassembled WGS sequence"/>
</dbReference>
<dbReference type="EMBL" id="JAHLUN010000006">
    <property type="protein sequence ID" value="KAG7765578.1"/>
    <property type="molecule type" value="Genomic_DNA"/>
</dbReference>
<feature type="compositionally biased region" description="Basic and acidic residues" evidence="1">
    <location>
        <begin position="1"/>
        <end position="24"/>
    </location>
</feature>
<feature type="compositionally biased region" description="Basic residues" evidence="1">
    <location>
        <begin position="48"/>
        <end position="64"/>
    </location>
</feature>